<dbReference type="EMBL" id="BGZK01001188">
    <property type="protein sequence ID" value="GBP73848.1"/>
    <property type="molecule type" value="Genomic_DNA"/>
</dbReference>
<organism evidence="1 2">
    <name type="scientific">Eumeta variegata</name>
    <name type="common">Bagworm moth</name>
    <name type="synonym">Eumeta japonica</name>
    <dbReference type="NCBI Taxonomy" id="151549"/>
    <lineage>
        <taxon>Eukaryota</taxon>
        <taxon>Metazoa</taxon>
        <taxon>Ecdysozoa</taxon>
        <taxon>Arthropoda</taxon>
        <taxon>Hexapoda</taxon>
        <taxon>Insecta</taxon>
        <taxon>Pterygota</taxon>
        <taxon>Neoptera</taxon>
        <taxon>Endopterygota</taxon>
        <taxon>Lepidoptera</taxon>
        <taxon>Glossata</taxon>
        <taxon>Ditrysia</taxon>
        <taxon>Tineoidea</taxon>
        <taxon>Psychidae</taxon>
        <taxon>Oiketicinae</taxon>
        <taxon>Eumeta</taxon>
    </lineage>
</organism>
<keyword evidence="2" id="KW-1185">Reference proteome</keyword>
<dbReference type="AlphaFoldDB" id="A0A4C1YCV2"/>
<name>A0A4C1YCV2_EUMVA</name>
<gene>
    <name evidence="1" type="ORF">EVAR_86368_1</name>
</gene>
<protein>
    <submittedName>
        <fullName evidence="1">Uncharacterized protein</fullName>
    </submittedName>
</protein>
<sequence>MVTRPPSPSSAAARAPRPPLAHPRLWDKIPAYYVTSFKKQSRLLHRQRHTILICFEISERALLAEAFSREDRIGIYLATSGNFITWRLLPPRECQDQGTESEIEIEVGVSGDVNDERIHSIYMRAEMRTKARI</sequence>
<evidence type="ECO:0000313" key="2">
    <source>
        <dbReference type="Proteomes" id="UP000299102"/>
    </source>
</evidence>
<dbReference type="Proteomes" id="UP000299102">
    <property type="component" value="Unassembled WGS sequence"/>
</dbReference>
<proteinExistence type="predicted"/>
<reference evidence="1 2" key="1">
    <citation type="journal article" date="2019" name="Commun. Biol.">
        <title>The bagworm genome reveals a unique fibroin gene that provides high tensile strength.</title>
        <authorList>
            <person name="Kono N."/>
            <person name="Nakamura H."/>
            <person name="Ohtoshi R."/>
            <person name="Tomita M."/>
            <person name="Numata K."/>
            <person name="Arakawa K."/>
        </authorList>
    </citation>
    <scope>NUCLEOTIDE SEQUENCE [LARGE SCALE GENOMIC DNA]</scope>
</reference>
<comment type="caution">
    <text evidence="1">The sequence shown here is derived from an EMBL/GenBank/DDBJ whole genome shotgun (WGS) entry which is preliminary data.</text>
</comment>
<accession>A0A4C1YCV2</accession>
<evidence type="ECO:0000313" key="1">
    <source>
        <dbReference type="EMBL" id="GBP73848.1"/>
    </source>
</evidence>